<evidence type="ECO:0000313" key="1">
    <source>
        <dbReference type="Proteomes" id="UP000887563"/>
    </source>
</evidence>
<organism evidence="1 2">
    <name type="scientific">Meloidogyne incognita</name>
    <name type="common">Southern root-knot nematode worm</name>
    <name type="synonym">Oxyuris incognita</name>
    <dbReference type="NCBI Taxonomy" id="6306"/>
    <lineage>
        <taxon>Eukaryota</taxon>
        <taxon>Metazoa</taxon>
        <taxon>Ecdysozoa</taxon>
        <taxon>Nematoda</taxon>
        <taxon>Chromadorea</taxon>
        <taxon>Rhabditida</taxon>
        <taxon>Tylenchina</taxon>
        <taxon>Tylenchomorpha</taxon>
        <taxon>Tylenchoidea</taxon>
        <taxon>Meloidogynidae</taxon>
        <taxon>Meloidogyninae</taxon>
        <taxon>Meloidogyne</taxon>
        <taxon>Meloidogyne incognita group</taxon>
    </lineage>
</organism>
<protein>
    <submittedName>
        <fullName evidence="2">Uncharacterized protein</fullName>
    </submittedName>
</protein>
<reference evidence="2" key="1">
    <citation type="submission" date="2022-11" db="UniProtKB">
        <authorList>
            <consortium name="WormBaseParasite"/>
        </authorList>
    </citation>
    <scope>IDENTIFICATION</scope>
</reference>
<dbReference type="AlphaFoldDB" id="A0A914KZ00"/>
<accession>A0A914KZ00</accession>
<dbReference type="Proteomes" id="UP000887563">
    <property type="component" value="Unplaced"/>
</dbReference>
<keyword evidence="1" id="KW-1185">Reference proteome</keyword>
<evidence type="ECO:0000313" key="2">
    <source>
        <dbReference type="WBParaSite" id="Minc3s00184g07015"/>
    </source>
</evidence>
<name>A0A914KZ00_MELIC</name>
<dbReference type="WBParaSite" id="Minc3s00184g07015">
    <property type="protein sequence ID" value="Minc3s00184g07015"/>
    <property type="gene ID" value="Minc3s00184g07015"/>
</dbReference>
<proteinExistence type="predicted"/>
<sequence length="65" mass="7594">MLQNFPPNERFKASIHLQITIPISYRRPLHKLHHFPGFFFTASTSGGASDCFRASYNMREFMECL</sequence>